<evidence type="ECO:0000313" key="4">
    <source>
        <dbReference type="EMBL" id="GJT41306.1"/>
    </source>
</evidence>
<accession>A0ABQ5DQ35</accession>
<evidence type="ECO:0000256" key="2">
    <source>
        <dbReference type="SAM" id="MobiDB-lite"/>
    </source>
</evidence>
<dbReference type="PROSITE" id="PS50994">
    <property type="entry name" value="INTEGRASE"/>
    <property type="match status" value="1"/>
</dbReference>
<name>A0ABQ5DQ35_9ASTR</name>
<feature type="compositionally biased region" description="Polar residues" evidence="2">
    <location>
        <begin position="13"/>
        <end position="26"/>
    </location>
</feature>
<dbReference type="InterPro" id="IPR054722">
    <property type="entry name" value="PolX-like_BBD"/>
</dbReference>
<reference evidence="4" key="2">
    <citation type="submission" date="2022-01" db="EMBL/GenBank/DDBJ databases">
        <authorList>
            <person name="Yamashiro T."/>
            <person name="Shiraishi A."/>
            <person name="Satake H."/>
            <person name="Nakayama K."/>
        </authorList>
    </citation>
    <scope>NUCLEOTIDE SEQUENCE</scope>
</reference>
<keyword evidence="5" id="KW-1185">Reference proteome</keyword>
<dbReference type="InterPro" id="IPR036397">
    <property type="entry name" value="RNaseH_sf"/>
</dbReference>
<organism evidence="4 5">
    <name type="scientific">Tanacetum coccineum</name>
    <dbReference type="NCBI Taxonomy" id="301880"/>
    <lineage>
        <taxon>Eukaryota</taxon>
        <taxon>Viridiplantae</taxon>
        <taxon>Streptophyta</taxon>
        <taxon>Embryophyta</taxon>
        <taxon>Tracheophyta</taxon>
        <taxon>Spermatophyta</taxon>
        <taxon>Magnoliopsida</taxon>
        <taxon>eudicotyledons</taxon>
        <taxon>Gunneridae</taxon>
        <taxon>Pentapetalae</taxon>
        <taxon>asterids</taxon>
        <taxon>campanulids</taxon>
        <taxon>Asterales</taxon>
        <taxon>Asteraceae</taxon>
        <taxon>Asteroideae</taxon>
        <taxon>Anthemideae</taxon>
        <taxon>Anthemidinae</taxon>
        <taxon>Tanacetum</taxon>
    </lineage>
</organism>
<dbReference type="Pfam" id="PF22936">
    <property type="entry name" value="Pol_BBD"/>
    <property type="match status" value="1"/>
</dbReference>
<gene>
    <name evidence="4" type="ORF">Tco_0941171</name>
</gene>
<dbReference type="PANTHER" id="PTHR42648">
    <property type="entry name" value="TRANSPOSASE, PUTATIVE-RELATED"/>
    <property type="match status" value="1"/>
</dbReference>
<proteinExistence type="predicted"/>
<keyword evidence="1" id="KW-0645">Protease</keyword>
<dbReference type="SUPFAM" id="SSF53098">
    <property type="entry name" value="Ribonuclease H-like"/>
    <property type="match status" value="1"/>
</dbReference>
<dbReference type="EMBL" id="BQNB010015551">
    <property type="protein sequence ID" value="GJT41306.1"/>
    <property type="molecule type" value="Genomic_DNA"/>
</dbReference>
<dbReference type="InterPro" id="IPR039537">
    <property type="entry name" value="Retrotran_Ty1/copia-like"/>
</dbReference>
<dbReference type="InterPro" id="IPR012337">
    <property type="entry name" value="RNaseH-like_sf"/>
</dbReference>
<evidence type="ECO:0000256" key="1">
    <source>
        <dbReference type="ARBA" id="ARBA00022670"/>
    </source>
</evidence>
<feature type="domain" description="Integrase catalytic" evidence="3">
    <location>
        <begin position="222"/>
        <end position="390"/>
    </location>
</feature>
<dbReference type="InterPro" id="IPR025724">
    <property type="entry name" value="GAG-pre-integrase_dom"/>
</dbReference>
<dbReference type="Proteomes" id="UP001151760">
    <property type="component" value="Unassembled WGS sequence"/>
</dbReference>
<dbReference type="Pfam" id="PF13976">
    <property type="entry name" value="gag_pre-integrs"/>
    <property type="match status" value="1"/>
</dbReference>
<evidence type="ECO:0000259" key="3">
    <source>
        <dbReference type="PROSITE" id="PS50994"/>
    </source>
</evidence>
<dbReference type="Gene3D" id="3.30.420.10">
    <property type="entry name" value="Ribonuclease H-like superfamily/Ribonuclease H"/>
    <property type="match status" value="1"/>
</dbReference>
<feature type="region of interest" description="Disordered" evidence="2">
    <location>
        <begin position="1"/>
        <end position="26"/>
    </location>
</feature>
<comment type="caution">
    <text evidence="4">The sequence shown here is derived from an EMBL/GenBank/DDBJ whole genome shotgun (WGS) entry which is preliminary data.</text>
</comment>
<reference evidence="4" key="1">
    <citation type="journal article" date="2022" name="Int. J. Mol. Sci.">
        <title>Draft Genome of Tanacetum Coccineum: Genomic Comparison of Closely Related Tanacetum-Family Plants.</title>
        <authorList>
            <person name="Yamashiro T."/>
            <person name="Shiraishi A."/>
            <person name="Nakayama K."/>
            <person name="Satake H."/>
        </authorList>
    </citation>
    <scope>NUCLEOTIDE SEQUENCE</scope>
</reference>
<dbReference type="InterPro" id="IPR001584">
    <property type="entry name" value="Integrase_cat-core"/>
</dbReference>
<dbReference type="PANTHER" id="PTHR42648:SF32">
    <property type="entry name" value="RIBONUCLEASE H-LIKE DOMAIN, GAG-PRE-INTEGRASE DOMAIN PROTEIN-RELATED"/>
    <property type="match status" value="1"/>
</dbReference>
<evidence type="ECO:0000313" key="5">
    <source>
        <dbReference type="Proteomes" id="UP001151760"/>
    </source>
</evidence>
<protein>
    <submittedName>
        <fullName evidence="4">Ribonuclease H-like domain-containing protein</fullName>
    </submittedName>
</protein>
<keyword evidence="1" id="KW-0378">Hydrolase</keyword>
<sequence length="555" mass="62250">MSVSDKTGLGYGTQLNEMSNNSETDSEISLSVFDVRTSDEESIPANDRFSKADGYLAVPSPITGNFLTPRADISFAGKTNEANIQKPKIVYESVNRDKVIIEDWNSDDEDDVSEVQTVNPVKTNDKIGQTSKKARIGFKAVDHSWIMKGNPEILLQDHAVVDSGCSSHMTGNKAYLSDYEDYNGGFVAFGSDPKGGKITSKGKIKTANLDFDDLRDESQVCTFRAPRKDDVYSLDLKNIVPSGGITCLYANATADESKLWHRRLGHVNFKNINKLVKGHLVRGLPSKVFVNDHTCVAYKRTKFKNHAMNEFCAKKGIKMEFSVARTPQQNGVAERKNRTLIEAARTMLGDSLLPIPFWAEAVNTACYVLNRALVTKPQTKTPYELLIVLEKSGYVLCSTDKGIPLEDVAPARKPHKWGINLLKSLLKSFDVLDSEDVVREGQHQMKRYEQVLHDELEEDDCSRRYSPFELEAFSDSDYRGASLDRKSTTGGCQFLGRRLIYLQLQDAVIVGLILLQRDCYEKELIELLRFTQTLLFCQDLLHQRNLDVTDLIFGG</sequence>